<reference evidence="15 16" key="1">
    <citation type="submission" date="2023-03" db="EMBL/GenBank/DDBJ databases">
        <title>High-quality genome of Scylla paramamosain provides insights in environmental adaptation.</title>
        <authorList>
            <person name="Zhang L."/>
        </authorList>
    </citation>
    <scope>NUCLEOTIDE SEQUENCE [LARGE SCALE GENOMIC DNA]</scope>
    <source>
        <strain evidence="15">LZ_2023a</strain>
        <tissue evidence="15">Muscle</tissue>
    </source>
</reference>
<evidence type="ECO:0000256" key="1">
    <source>
        <dbReference type="ARBA" id="ARBA00001971"/>
    </source>
</evidence>
<comment type="similarity">
    <text evidence="4 14">Belongs to the cytochrome P450 family.</text>
</comment>
<evidence type="ECO:0000256" key="7">
    <source>
        <dbReference type="ARBA" id="ARBA00022824"/>
    </source>
</evidence>
<evidence type="ECO:0000256" key="8">
    <source>
        <dbReference type="ARBA" id="ARBA00022848"/>
    </source>
</evidence>
<evidence type="ECO:0000256" key="4">
    <source>
        <dbReference type="ARBA" id="ARBA00010617"/>
    </source>
</evidence>
<name>A0AAW0TL67_SCYPA</name>
<dbReference type="InterPro" id="IPR002401">
    <property type="entry name" value="Cyt_P450_E_grp-I"/>
</dbReference>
<keyword evidence="5 13" id="KW-0349">Heme</keyword>
<dbReference type="InterPro" id="IPR036396">
    <property type="entry name" value="Cyt_P450_sf"/>
</dbReference>
<dbReference type="EMBL" id="JARAKH010000028">
    <property type="protein sequence ID" value="KAK8388483.1"/>
    <property type="molecule type" value="Genomic_DNA"/>
</dbReference>
<evidence type="ECO:0000256" key="9">
    <source>
        <dbReference type="ARBA" id="ARBA00023002"/>
    </source>
</evidence>
<keyword evidence="8" id="KW-0492">Microsome</keyword>
<feature type="binding site" description="axial binding residue" evidence="13">
    <location>
        <position position="111"/>
    </location>
    <ligand>
        <name>heme</name>
        <dbReference type="ChEBI" id="CHEBI:30413"/>
    </ligand>
    <ligandPart>
        <name>Fe</name>
        <dbReference type="ChEBI" id="CHEBI:18248"/>
    </ligandPart>
</feature>
<dbReference type="GO" id="GO:0020037">
    <property type="term" value="F:heme binding"/>
    <property type="evidence" value="ECO:0007669"/>
    <property type="project" value="InterPro"/>
</dbReference>
<dbReference type="GO" id="GO:0016705">
    <property type="term" value="F:oxidoreductase activity, acting on paired donors, with incorporation or reduction of molecular oxygen"/>
    <property type="evidence" value="ECO:0007669"/>
    <property type="project" value="InterPro"/>
</dbReference>
<dbReference type="Pfam" id="PF00067">
    <property type="entry name" value="p450"/>
    <property type="match status" value="1"/>
</dbReference>
<evidence type="ECO:0000313" key="15">
    <source>
        <dbReference type="EMBL" id="KAK8388483.1"/>
    </source>
</evidence>
<accession>A0AAW0TL67</accession>
<organism evidence="15 16">
    <name type="scientific">Scylla paramamosain</name>
    <name type="common">Mud crab</name>
    <dbReference type="NCBI Taxonomy" id="85552"/>
    <lineage>
        <taxon>Eukaryota</taxon>
        <taxon>Metazoa</taxon>
        <taxon>Ecdysozoa</taxon>
        <taxon>Arthropoda</taxon>
        <taxon>Crustacea</taxon>
        <taxon>Multicrustacea</taxon>
        <taxon>Malacostraca</taxon>
        <taxon>Eumalacostraca</taxon>
        <taxon>Eucarida</taxon>
        <taxon>Decapoda</taxon>
        <taxon>Pleocyemata</taxon>
        <taxon>Brachyura</taxon>
        <taxon>Eubrachyura</taxon>
        <taxon>Portunoidea</taxon>
        <taxon>Portunidae</taxon>
        <taxon>Portuninae</taxon>
        <taxon>Scylla</taxon>
    </lineage>
</organism>
<keyword evidence="9 14" id="KW-0560">Oxidoreductase</keyword>
<protein>
    <recommendedName>
        <fullName evidence="17">Cytochrome P450</fullName>
    </recommendedName>
</protein>
<dbReference type="PANTHER" id="PTHR24292:SF102">
    <property type="entry name" value="CYTOCHROME P450 FAMILY-RELATED"/>
    <property type="match status" value="1"/>
</dbReference>
<dbReference type="PRINTS" id="PR00463">
    <property type="entry name" value="EP450I"/>
</dbReference>
<dbReference type="Proteomes" id="UP001487740">
    <property type="component" value="Unassembled WGS sequence"/>
</dbReference>
<evidence type="ECO:0000256" key="14">
    <source>
        <dbReference type="RuleBase" id="RU000461"/>
    </source>
</evidence>
<dbReference type="PROSITE" id="PS00086">
    <property type="entry name" value="CYTOCHROME_P450"/>
    <property type="match status" value="1"/>
</dbReference>
<proteinExistence type="inferred from homology"/>
<dbReference type="SUPFAM" id="SSF48264">
    <property type="entry name" value="Cytochrome P450"/>
    <property type="match status" value="1"/>
</dbReference>
<sequence>MRGEPVTKGSYLHLLETKKHWLNPPALSTERYCTKVYKYVTSQVEFDFFPCYLVLTIRPGDIVQLPIWGLHHNPRHWPDPEAFIPDRFLPKNKGNISSFAHMPFGMGPKNCLAMRFALMEAKVALAKLLLGTEMELAQGHEEVTLERQGGLLRSKGLNIKIKPIVEE</sequence>
<evidence type="ECO:0000256" key="10">
    <source>
        <dbReference type="ARBA" id="ARBA00023004"/>
    </source>
</evidence>
<comment type="subcellular location">
    <subcellularLocation>
        <location evidence="3">Endoplasmic reticulum membrane</location>
        <topology evidence="3">Peripheral membrane protein</topology>
    </subcellularLocation>
    <subcellularLocation>
        <location evidence="2">Microsome membrane</location>
        <topology evidence="2">Peripheral membrane protein</topology>
    </subcellularLocation>
</comment>
<gene>
    <name evidence="15" type="ORF">O3P69_020463</name>
</gene>
<dbReference type="GO" id="GO:0005506">
    <property type="term" value="F:iron ion binding"/>
    <property type="evidence" value="ECO:0007669"/>
    <property type="project" value="InterPro"/>
</dbReference>
<dbReference type="Gene3D" id="1.10.630.10">
    <property type="entry name" value="Cytochrome P450"/>
    <property type="match status" value="1"/>
</dbReference>
<dbReference type="InterPro" id="IPR050476">
    <property type="entry name" value="Insect_CytP450_Detox"/>
</dbReference>
<keyword evidence="6 13" id="KW-0479">Metal-binding</keyword>
<keyword evidence="16" id="KW-1185">Reference proteome</keyword>
<evidence type="ECO:0000256" key="12">
    <source>
        <dbReference type="ARBA" id="ARBA00023136"/>
    </source>
</evidence>
<dbReference type="GO" id="GO:0005789">
    <property type="term" value="C:endoplasmic reticulum membrane"/>
    <property type="evidence" value="ECO:0007669"/>
    <property type="project" value="UniProtKB-SubCell"/>
</dbReference>
<evidence type="ECO:0000256" key="11">
    <source>
        <dbReference type="ARBA" id="ARBA00023033"/>
    </source>
</evidence>
<comment type="caution">
    <text evidence="15">The sequence shown here is derived from an EMBL/GenBank/DDBJ whole genome shotgun (WGS) entry which is preliminary data.</text>
</comment>
<dbReference type="GO" id="GO:0004497">
    <property type="term" value="F:monooxygenase activity"/>
    <property type="evidence" value="ECO:0007669"/>
    <property type="project" value="UniProtKB-KW"/>
</dbReference>
<keyword evidence="11 14" id="KW-0503">Monooxygenase</keyword>
<evidence type="ECO:0000256" key="6">
    <source>
        <dbReference type="ARBA" id="ARBA00022723"/>
    </source>
</evidence>
<keyword evidence="12" id="KW-0472">Membrane</keyword>
<dbReference type="PANTHER" id="PTHR24292">
    <property type="entry name" value="CYTOCHROME P450"/>
    <property type="match status" value="1"/>
</dbReference>
<comment type="cofactor">
    <cofactor evidence="1 13">
        <name>heme</name>
        <dbReference type="ChEBI" id="CHEBI:30413"/>
    </cofactor>
</comment>
<evidence type="ECO:0000256" key="13">
    <source>
        <dbReference type="PIRSR" id="PIRSR602401-1"/>
    </source>
</evidence>
<evidence type="ECO:0000256" key="5">
    <source>
        <dbReference type="ARBA" id="ARBA00022617"/>
    </source>
</evidence>
<evidence type="ECO:0000256" key="3">
    <source>
        <dbReference type="ARBA" id="ARBA00004406"/>
    </source>
</evidence>
<keyword evidence="7" id="KW-0256">Endoplasmic reticulum</keyword>
<evidence type="ECO:0000313" key="16">
    <source>
        <dbReference type="Proteomes" id="UP001487740"/>
    </source>
</evidence>
<evidence type="ECO:0000256" key="2">
    <source>
        <dbReference type="ARBA" id="ARBA00004174"/>
    </source>
</evidence>
<dbReference type="InterPro" id="IPR017972">
    <property type="entry name" value="Cyt_P450_CS"/>
</dbReference>
<keyword evidence="10 13" id="KW-0408">Iron</keyword>
<dbReference type="AlphaFoldDB" id="A0AAW0TL67"/>
<evidence type="ECO:0008006" key="17">
    <source>
        <dbReference type="Google" id="ProtNLM"/>
    </source>
</evidence>
<dbReference type="InterPro" id="IPR001128">
    <property type="entry name" value="Cyt_P450"/>
</dbReference>